<dbReference type="EMBL" id="CAKLBY020000153">
    <property type="protein sequence ID" value="CAK7929777.1"/>
    <property type="molecule type" value="Genomic_DNA"/>
</dbReference>
<dbReference type="AlphaFoldDB" id="A0AAV1U7U9"/>
<accession>A0AAV1U7U9</accession>
<dbReference type="Proteomes" id="UP001162060">
    <property type="component" value="Unassembled WGS sequence"/>
</dbReference>
<gene>
    <name evidence="1" type="ORF">PM001_LOCUS14927</name>
</gene>
<reference evidence="1" key="1">
    <citation type="submission" date="2024-01" db="EMBL/GenBank/DDBJ databases">
        <authorList>
            <person name="Webb A."/>
        </authorList>
    </citation>
    <scope>NUCLEOTIDE SEQUENCE</scope>
    <source>
        <strain evidence="1">Pm1</strain>
    </source>
</reference>
<evidence type="ECO:0000313" key="1">
    <source>
        <dbReference type="EMBL" id="CAK7929777.1"/>
    </source>
</evidence>
<comment type="caution">
    <text evidence="1">The sequence shown here is derived from an EMBL/GenBank/DDBJ whole genome shotgun (WGS) entry which is preliminary data.</text>
</comment>
<protein>
    <submittedName>
        <fullName evidence="1">Uncharacterized protein</fullName>
    </submittedName>
</protein>
<sequence length="154" mass="17224">METPGLSFSRRVLLLKQRLCSSEWPGSSRVTGIFLHLFRRLAGPNGIEKPRESTEARADRESTRLKLGPFRQPCCPIMCRVVGRKKGHAASFRSFTLSFAEPTSRRVYLVTSRSGPQTLGHFEQARGIGPPRLTIDLILDAMAAVSIEDIAEWQ</sequence>
<name>A0AAV1U7U9_9STRA</name>
<organism evidence="1 2">
    <name type="scientific">Peronospora matthiolae</name>
    <dbReference type="NCBI Taxonomy" id="2874970"/>
    <lineage>
        <taxon>Eukaryota</taxon>
        <taxon>Sar</taxon>
        <taxon>Stramenopiles</taxon>
        <taxon>Oomycota</taxon>
        <taxon>Peronosporomycetes</taxon>
        <taxon>Peronosporales</taxon>
        <taxon>Peronosporaceae</taxon>
        <taxon>Peronospora</taxon>
    </lineage>
</organism>
<proteinExistence type="predicted"/>
<evidence type="ECO:0000313" key="2">
    <source>
        <dbReference type="Proteomes" id="UP001162060"/>
    </source>
</evidence>